<keyword evidence="4" id="KW-0206">Cytoskeleton</keyword>
<dbReference type="Pfam" id="PF04712">
    <property type="entry name" value="Radial_spoke"/>
    <property type="match status" value="1"/>
</dbReference>
<dbReference type="AlphaFoldDB" id="A0A6S7J592"/>
<evidence type="ECO:0000256" key="1">
    <source>
        <dbReference type="ARBA" id="ARBA00004430"/>
    </source>
</evidence>
<evidence type="ECO:0000256" key="6">
    <source>
        <dbReference type="SAM" id="MobiDB-lite"/>
    </source>
</evidence>
<dbReference type="OrthoDB" id="272202at2759"/>
<evidence type="ECO:0000313" key="8">
    <source>
        <dbReference type="Proteomes" id="UP001152795"/>
    </source>
</evidence>
<keyword evidence="5" id="KW-0966">Cell projection</keyword>
<name>A0A6S7J592_PARCT</name>
<organism evidence="7 8">
    <name type="scientific">Paramuricea clavata</name>
    <name type="common">Red gorgonian</name>
    <name type="synonym">Violescent sea-whip</name>
    <dbReference type="NCBI Taxonomy" id="317549"/>
    <lineage>
        <taxon>Eukaryota</taxon>
        <taxon>Metazoa</taxon>
        <taxon>Cnidaria</taxon>
        <taxon>Anthozoa</taxon>
        <taxon>Octocorallia</taxon>
        <taxon>Malacalcyonacea</taxon>
        <taxon>Plexauridae</taxon>
        <taxon>Paramuricea</taxon>
    </lineage>
</organism>
<evidence type="ECO:0000256" key="2">
    <source>
        <dbReference type="ARBA" id="ARBA00022490"/>
    </source>
</evidence>
<dbReference type="PANTHER" id="PTHR13159:SF0">
    <property type="entry name" value="RADIAL SPOKE HEAD 6 HOMOLOG A"/>
    <property type="match status" value="1"/>
</dbReference>
<reference evidence="7" key="1">
    <citation type="submission" date="2020-04" db="EMBL/GenBank/DDBJ databases">
        <authorList>
            <person name="Alioto T."/>
            <person name="Alioto T."/>
            <person name="Gomez Garrido J."/>
        </authorList>
    </citation>
    <scope>NUCLEOTIDE SEQUENCE</scope>
    <source>
        <strain evidence="7">A484AB</strain>
    </source>
</reference>
<protein>
    <submittedName>
        <fullName evidence="7">Radial spoke head 4 homolog A-like</fullName>
    </submittedName>
</protein>
<keyword evidence="3" id="KW-0969">Cilium</keyword>
<comment type="caution">
    <text evidence="7">The sequence shown here is derived from an EMBL/GenBank/DDBJ whole genome shotgun (WGS) entry which is preliminary data.</text>
</comment>
<dbReference type="GO" id="GO:0060294">
    <property type="term" value="P:cilium movement involved in cell motility"/>
    <property type="evidence" value="ECO:0007669"/>
    <property type="project" value="InterPro"/>
</dbReference>
<keyword evidence="8" id="KW-1185">Reference proteome</keyword>
<gene>
    <name evidence="7" type="ORF">PACLA_8A074026</name>
</gene>
<dbReference type="CDD" id="cd22963">
    <property type="entry name" value="DD_CrRSP4-like"/>
    <property type="match status" value="1"/>
</dbReference>
<keyword evidence="2" id="KW-0963">Cytoplasm</keyword>
<feature type="compositionally biased region" description="Polar residues" evidence="6">
    <location>
        <begin position="202"/>
        <end position="211"/>
    </location>
</feature>
<evidence type="ECO:0000313" key="7">
    <source>
        <dbReference type="EMBL" id="CAB4027096.1"/>
    </source>
</evidence>
<comment type="subcellular location">
    <subcellularLocation>
        <location evidence="1">Cytoplasm</location>
        <location evidence="1">Cytoskeleton</location>
        <location evidence="1">Cilium axoneme</location>
    </subcellularLocation>
</comment>
<sequence length="392" mass="44544">MEVDSNLETEIRNGKAYLLQEASNGDSSLYEHLASLLAQMLEKRPNDALKILENTSREEKRAKFKPCPDALQDHDNESSEVLLAKTHSGLFVQNPANFLLQEAEVDPDEEIETPLPDIMELAHYFHLGGIGISKEETFRVFLALKTLVDSNPILTCRFWGKIFGLQNNYYIAEVEFREGEDPEEHHSKETDEDKIDEESEHILSQKSQDSLNVEDDEDEVPKPDYKPPPEIPTEYPRTGCNKKVYFLCTEPGHPWMRLPPVTPLQIVASRQIKKFFTGNPEASIVSYPPFPGNEANYLRAIIARISASAIVSPQGYYMFEEDEDEEDEGVRDTFVSNPEFEGLSVGELIDASLTNWVHHLQYILPQVRTIKVVMTTGKTLCVIMITKMILLL</sequence>
<dbReference type="GO" id="GO:0035082">
    <property type="term" value="P:axoneme assembly"/>
    <property type="evidence" value="ECO:0007669"/>
    <property type="project" value="TreeGrafter"/>
</dbReference>
<dbReference type="PANTHER" id="PTHR13159">
    <property type="entry name" value="RADIAL SPOKEHEAD-RELATED"/>
    <property type="match status" value="1"/>
</dbReference>
<dbReference type="Proteomes" id="UP001152795">
    <property type="component" value="Unassembled WGS sequence"/>
</dbReference>
<proteinExistence type="predicted"/>
<evidence type="ECO:0000256" key="5">
    <source>
        <dbReference type="ARBA" id="ARBA00023273"/>
    </source>
</evidence>
<feature type="compositionally biased region" description="Basic and acidic residues" evidence="6">
    <location>
        <begin position="178"/>
        <end position="191"/>
    </location>
</feature>
<evidence type="ECO:0000256" key="4">
    <source>
        <dbReference type="ARBA" id="ARBA00023212"/>
    </source>
</evidence>
<accession>A0A6S7J592</accession>
<feature type="region of interest" description="Disordered" evidence="6">
    <location>
        <begin position="178"/>
        <end position="236"/>
    </location>
</feature>
<dbReference type="GO" id="GO:0001534">
    <property type="term" value="C:radial spoke"/>
    <property type="evidence" value="ECO:0007669"/>
    <property type="project" value="InterPro"/>
</dbReference>
<dbReference type="EMBL" id="CACRXK020014600">
    <property type="protein sequence ID" value="CAB4027096.1"/>
    <property type="molecule type" value="Genomic_DNA"/>
</dbReference>
<evidence type="ECO:0000256" key="3">
    <source>
        <dbReference type="ARBA" id="ARBA00023069"/>
    </source>
</evidence>
<dbReference type="InterPro" id="IPR006802">
    <property type="entry name" value="Radial_spoke"/>
</dbReference>